<dbReference type="AlphaFoldDB" id="A0A6H1Z9P5"/>
<name>A0A6H1Z9P5_9ZZZZ</name>
<dbReference type="EMBL" id="MT143972">
    <property type="protein sequence ID" value="QJA44005.1"/>
    <property type="molecule type" value="Genomic_DNA"/>
</dbReference>
<evidence type="ECO:0000313" key="2">
    <source>
        <dbReference type="EMBL" id="QJH93762.1"/>
    </source>
</evidence>
<dbReference type="EMBL" id="MT144591">
    <property type="protein sequence ID" value="QJH93762.1"/>
    <property type="molecule type" value="Genomic_DNA"/>
</dbReference>
<gene>
    <name evidence="1" type="ORF">TM448A00065_0051</name>
    <name evidence="2" type="ORF">TM448B00134_0056</name>
</gene>
<proteinExistence type="predicted"/>
<protein>
    <submittedName>
        <fullName evidence="1">Uncharacterized protein</fullName>
    </submittedName>
</protein>
<evidence type="ECO:0000313" key="1">
    <source>
        <dbReference type="EMBL" id="QJA44005.1"/>
    </source>
</evidence>
<sequence>MNHEYITPSLPAKLAPAPTWRCTFYPGRWRDTICAECHQHWGRHLLARVRRAGRWVSARV</sequence>
<reference evidence="1" key="1">
    <citation type="submission" date="2020-03" db="EMBL/GenBank/DDBJ databases">
        <title>The deep terrestrial virosphere.</title>
        <authorList>
            <person name="Holmfeldt K."/>
            <person name="Nilsson E."/>
            <person name="Simone D."/>
            <person name="Lopez-Fernandez M."/>
            <person name="Wu X."/>
            <person name="de Brujin I."/>
            <person name="Lundin D."/>
            <person name="Andersson A."/>
            <person name="Bertilsson S."/>
            <person name="Dopson M."/>
        </authorList>
    </citation>
    <scope>NUCLEOTIDE SEQUENCE</scope>
    <source>
        <strain evidence="1">TM448A00065</strain>
        <strain evidence="2">TM448B00134</strain>
    </source>
</reference>
<organism evidence="1">
    <name type="scientific">viral metagenome</name>
    <dbReference type="NCBI Taxonomy" id="1070528"/>
    <lineage>
        <taxon>unclassified sequences</taxon>
        <taxon>metagenomes</taxon>
        <taxon>organismal metagenomes</taxon>
    </lineage>
</organism>
<accession>A0A6H1Z9P5</accession>